<organism evidence="2 3">
    <name type="scientific">Rickenella mellea</name>
    <dbReference type="NCBI Taxonomy" id="50990"/>
    <lineage>
        <taxon>Eukaryota</taxon>
        <taxon>Fungi</taxon>
        <taxon>Dikarya</taxon>
        <taxon>Basidiomycota</taxon>
        <taxon>Agaricomycotina</taxon>
        <taxon>Agaricomycetes</taxon>
        <taxon>Hymenochaetales</taxon>
        <taxon>Rickenellaceae</taxon>
        <taxon>Rickenella</taxon>
    </lineage>
</organism>
<sequence>MVLSVCIMMRGTSFQLRGTRYSFTVVYVEKLELRIHGPVRLVITLCTSVIRYPSGGLVTRLRSSYSSTLSRFFKCMGVGVLIFGPVIWMPRCGHS</sequence>
<dbReference type="VEuPathDB" id="FungiDB:BD410DRAFT_622818"/>
<keyword evidence="1" id="KW-0812">Transmembrane</keyword>
<reference evidence="2 3" key="1">
    <citation type="submission" date="2018-06" db="EMBL/GenBank/DDBJ databases">
        <title>A transcriptomic atlas of mushroom development highlights an independent origin of complex multicellularity.</title>
        <authorList>
            <consortium name="DOE Joint Genome Institute"/>
            <person name="Krizsan K."/>
            <person name="Almasi E."/>
            <person name="Merenyi Z."/>
            <person name="Sahu N."/>
            <person name="Viragh M."/>
            <person name="Koszo T."/>
            <person name="Mondo S."/>
            <person name="Kiss B."/>
            <person name="Balint B."/>
            <person name="Kues U."/>
            <person name="Barry K."/>
            <person name="Hegedus J.C."/>
            <person name="Henrissat B."/>
            <person name="Johnson J."/>
            <person name="Lipzen A."/>
            <person name="Ohm R."/>
            <person name="Nagy I."/>
            <person name="Pangilinan J."/>
            <person name="Yan J."/>
            <person name="Xiong Y."/>
            <person name="Grigoriev I.V."/>
            <person name="Hibbett D.S."/>
            <person name="Nagy L.G."/>
        </authorList>
    </citation>
    <scope>NUCLEOTIDE SEQUENCE [LARGE SCALE GENOMIC DNA]</scope>
    <source>
        <strain evidence="2 3">SZMC22713</strain>
    </source>
</reference>
<keyword evidence="1" id="KW-0472">Membrane</keyword>
<feature type="transmembrane region" description="Helical" evidence="1">
    <location>
        <begin position="72"/>
        <end position="89"/>
    </location>
</feature>
<dbReference type="EMBL" id="ML170243">
    <property type="protein sequence ID" value="TDL16441.1"/>
    <property type="molecule type" value="Genomic_DNA"/>
</dbReference>
<keyword evidence="1" id="KW-1133">Transmembrane helix</keyword>
<name>A0A4Y7PN82_9AGAM</name>
<evidence type="ECO:0000256" key="1">
    <source>
        <dbReference type="SAM" id="Phobius"/>
    </source>
</evidence>
<evidence type="ECO:0000313" key="3">
    <source>
        <dbReference type="Proteomes" id="UP000294933"/>
    </source>
</evidence>
<evidence type="ECO:0000313" key="2">
    <source>
        <dbReference type="EMBL" id="TDL16441.1"/>
    </source>
</evidence>
<dbReference type="AlphaFoldDB" id="A0A4Y7PN82"/>
<keyword evidence="3" id="KW-1185">Reference proteome</keyword>
<gene>
    <name evidence="2" type="ORF">BD410DRAFT_622818</name>
</gene>
<protein>
    <submittedName>
        <fullName evidence="2">Uncharacterized protein</fullName>
    </submittedName>
</protein>
<proteinExistence type="predicted"/>
<accession>A0A4Y7PN82</accession>
<dbReference type="Proteomes" id="UP000294933">
    <property type="component" value="Unassembled WGS sequence"/>
</dbReference>